<comment type="caution">
    <text evidence="2">The sequence shown here is derived from an EMBL/GenBank/DDBJ whole genome shotgun (WGS) entry which is preliminary data.</text>
</comment>
<evidence type="ECO:0000256" key="1">
    <source>
        <dbReference type="SAM" id="MobiDB-lite"/>
    </source>
</evidence>
<accession>A0AAW1Y868</accession>
<keyword evidence="3" id="KW-1185">Reference proteome</keyword>
<sequence length="148" mass="16603">MMAEEGTSAGELSGNGRDRRRRRQRQGNKLELRWRWLGSKIVKERASWRRRRLVNSTPTGKTSRDAGVLDEDGERDQWWLGMAGHAEEQKVATVALRVGGRDGNGNNDNNGGNDDGGQIEHGDLNMVTEGLPWLSFEMDDLIMLVNSL</sequence>
<dbReference type="Proteomes" id="UP001457282">
    <property type="component" value="Unassembled WGS sequence"/>
</dbReference>
<gene>
    <name evidence="2" type="ORF">M0R45_010024</name>
</gene>
<proteinExistence type="predicted"/>
<feature type="region of interest" description="Disordered" evidence="1">
    <location>
        <begin position="1"/>
        <end position="25"/>
    </location>
</feature>
<organism evidence="2 3">
    <name type="scientific">Rubus argutus</name>
    <name type="common">Southern blackberry</name>
    <dbReference type="NCBI Taxonomy" id="59490"/>
    <lineage>
        <taxon>Eukaryota</taxon>
        <taxon>Viridiplantae</taxon>
        <taxon>Streptophyta</taxon>
        <taxon>Embryophyta</taxon>
        <taxon>Tracheophyta</taxon>
        <taxon>Spermatophyta</taxon>
        <taxon>Magnoliopsida</taxon>
        <taxon>eudicotyledons</taxon>
        <taxon>Gunneridae</taxon>
        <taxon>Pentapetalae</taxon>
        <taxon>rosids</taxon>
        <taxon>fabids</taxon>
        <taxon>Rosales</taxon>
        <taxon>Rosaceae</taxon>
        <taxon>Rosoideae</taxon>
        <taxon>Rosoideae incertae sedis</taxon>
        <taxon>Rubus</taxon>
    </lineage>
</organism>
<protein>
    <submittedName>
        <fullName evidence="2">Uncharacterized protein</fullName>
    </submittedName>
</protein>
<name>A0AAW1Y868_RUBAR</name>
<evidence type="ECO:0000313" key="2">
    <source>
        <dbReference type="EMBL" id="KAK9944456.1"/>
    </source>
</evidence>
<dbReference type="EMBL" id="JBEDUW010000002">
    <property type="protein sequence ID" value="KAK9944456.1"/>
    <property type="molecule type" value="Genomic_DNA"/>
</dbReference>
<feature type="region of interest" description="Disordered" evidence="1">
    <location>
        <begin position="98"/>
        <end position="120"/>
    </location>
</feature>
<dbReference type="AlphaFoldDB" id="A0AAW1Y868"/>
<reference evidence="2 3" key="1">
    <citation type="journal article" date="2023" name="G3 (Bethesda)">
        <title>A chromosome-length genome assembly and annotation of blackberry (Rubus argutus, cv. 'Hillquist').</title>
        <authorList>
            <person name="Bruna T."/>
            <person name="Aryal R."/>
            <person name="Dudchenko O."/>
            <person name="Sargent D.J."/>
            <person name="Mead D."/>
            <person name="Buti M."/>
            <person name="Cavallini A."/>
            <person name="Hytonen T."/>
            <person name="Andres J."/>
            <person name="Pham M."/>
            <person name="Weisz D."/>
            <person name="Mascagni F."/>
            <person name="Usai G."/>
            <person name="Natali L."/>
            <person name="Bassil N."/>
            <person name="Fernandez G.E."/>
            <person name="Lomsadze A."/>
            <person name="Armour M."/>
            <person name="Olukolu B."/>
            <person name="Poorten T."/>
            <person name="Britton C."/>
            <person name="Davik J."/>
            <person name="Ashrafi H."/>
            <person name="Aiden E.L."/>
            <person name="Borodovsky M."/>
            <person name="Worthington M."/>
        </authorList>
    </citation>
    <scope>NUCLEOTIDE SEQUENCE [LARGE SCALE GENOMIC DNA]</scope>
    <source>
        <strain evidence="2">PI 553951</strain>
    </source>
</reference>
<evidence type="ECO:0000313" key="3">
    <source>
        <dbReference type="Proteomes" id="UP001457282"/>
    </source>
</evidence>